<dbReference type="GO" id="GO:0046873">
    <property type="term" value="F:metal ion transmembrane transporter activity"/>
    <property type="evidence" value="ECO:0007669"/>
    <property type="project" value="InterPro"/>
</dbReference>
<accession>A0AAJ1AGM8</accession>
<keyword evidence="2 5" id="KW-0812">Transmembrane</keyword>
<dbReference type="AlphaFoldDB" id="A0AAJ1AGM8"/>
<evidence type="ECO:0000256" key="3">
    <source>
        <dbReference type="ARBA" id="ARBA00022989"/>
    </source>
</evidence>
<organism evidence="6 7">
    <name type="scientific">Candidatus Methylomirabilis tolerans</name>
    <dbReference type="NCBI Taxonomy" id="3123416"/>
    <lineage>
        <taxon>Bacteria</taxon>
        <taxon>Candidatus Methylomirabilota</taxon>
        <taxon>Candidatus Methylomirabilia</taxon>
        <taxon>Candidatus Methylomirabilales</taxon>
        <taxon>Candidatus Methylomirabilaceae</taxon>
        <taxon>Candidatus Methylomirabilis</taxon>
    </lineage>
</organism>
<protein>
    <submittedName>
        <fullName evidence="6">Divalent metal cation transporter</fullName>
    </submittedName>
</protein>
<name>A0AAJ1AGM8_9BACT</name>
<evidence type="ECO:0000256" key="2">
    <source>
        <dbReference type="ARBA" id="ARBA00022692"/>
    </source>
</evidence>
<dbReference type="EMBL" id="JAIOIU010000026">
    <property type="protein sequence ID" value="MBZ0158914.1"/>
    <property type="molecule type" value="Genomic_DNA"/>
</dbReference>
<feature type="transmembrane region" description="Helical" evidence="5">
    <location>
        <begin position="56"/>
        <end position="78"/>
    </location>
</feature>
<evidence type="ECO:0000256" key="5">
    <source>
        <dbReference type="SAM" id="Phobius"/>
    </source>
</evidence>
<gene>
    <name evidence="6" type="ORF">K8G79_01995</name>
</gene>
<evidence type="ECO:0000313" key="6">
    <source>
        <dbReference type="EMBL" id="MBZ0158914.1"/>
    </source>
</evidence>
<dbReference type="GO" id="GO:0016020">
    <property type="term" value="C:membrane"/>
    <property type="evidence" value="ECO:0007669"/>
    <property type="project" value="UniProtKB-SubCell"/>
</dbReference>
<feature type="transmembrane region" description="Helical" evidence="5">
    <location>
        <begin position="20"/>
        <end position="44"/>
    </location>
</feature>
<reference evidence="6 7" key="1">
    <citation type="journal article" date="2021" name="bioRxiv">
        <title>Unraveling nitrogen, sulfur and carbon metabolic pathways and microbial community transcriptional responses to substrate deprivation and toxicity stresses in a bioreactor mimicking anoxic brackish coastal sediment conditions.</title>
        <authorList>
            <person name="Martins P.D."/>
            <person name="Echeveste M.J."/>
            <person name="Arshad A."/>
            <person name="Kurth J."/>
            <person name="Ouboter H."/>
            <person name="Jetten M.S.M."/>
            <person name="Welte C.U."/>
        </authorList>
    </citation>
    <scope>NUCLEOTIDE SEQUENCE [LARGE SCALE GENOMIC DNA]</scope>
    <source>
        <strain evidence="6">MAG_38</strain>
    </source>
</reference>
<dbReference type="Proteomes" id="UP001197609">
    <property type="component" value="Unassembled WGS sequence"/>
</dbReference>
<evidence type="ECO:0000313" key="7">
    <source>
        <dbReference type="Proteomes" id="UP001197609"/>
    </source>
</evidence>
<keyword evidence="4 5" id="KW-0472">Membrane</keyword>
<comment type="caution">
    <text evidence="6">The sequence shown here is derived from an EMBL/GenBank/DDBJ whole genome shotgun (WGS) entry which is preliminary data.</text>
</comment>
<evidence type="ECO:0000256" key="1">
    <source>
        <dbReference type="ARBA" id="ARBA00004141"/>
    </source>
</evidence>
<keyword evidence="3 5" id="KW-1133">Transmembrane helix</keyword>
<feature type="non-terminal residue" evidence="6">
    <location>
        <position position="1"/>
    </location>
</feature>
<proteinExistence type="predicted"/>
<dbReference type="InterPro" id="IPR001046">
    <property type="entry name" value="NRAMP_fam"/>
</dbReference>
<comment type="subcellular location">
    <subcellularLocation>
        <location evidence="1">Membrane</location>
        <topology evidence="1">Multi-pass membrane protein</topology>
    </subcellularLocation>
</comment>
<dbReference type="Pfam" id="PF01566">
    <property type="entry name" value="Nramp"/>
    <property type="match status" value="1"/>
</dbReference>
<sequence length="82" mass="9042">SMVGAGALLILWPKAPLITIMYLSQTLNGILLPAVLIFMLLLINDRRIMGEWVNSPAYNLIAWGTAFLMVVLTLLLLVTSIM</sequence>
<evidence type="ECO:0000256" key="4">
    <source>
        <dbReference type="ARBA" id="ARBA00023136"/>
    </source>
</evidence>